<dbReference type="SMART" id="SM00382">
    <property type="entry name" value="AAA"/>
    <property type="match status" value="1"/>
</dbReference>
<evidence type="ECO:0000256" key="3">
    <source>
        <dbReference type="ARBA" id="ARBA00022741"/>
    </source>
</evidence>
<dbReference type="PROSITE" id="PS00211">
    <property type="entry name" value="ABC_TRANSPORTER_1"/>
    <property type="match status" value="1"/>
</dbReference>
<comment type="similarity">
    <text evidence="1">Belongs to the ABC transporter superfamily.</text>
</comment>
<dbReference type="InterPro" id="IPR027417">
    <property type="entry name" value="P-loop_NTPase"/>
</dbReference>
<dbReference type="PROSITE" id="PS50893">
    <property type="entry name" value="ABC_TRANSPORTER_2"/>
    <property type="match status" value="1"/>
</dbReference>
<dbReference type="GO" id="GO:0016020">
    <property type="term" value="C:membrane"/>
    <property type="evidence" value="ECO:0007669"/>
    <property type="project" value="InterPro"/>
</dbReference>
<evidence type="ECO:0000256" key="2">
    <source>
        <dbReference type="ARBA" id="ARBA00022448"/>
    </source>
</evidence>
<feature type="domain" description="ABC transporter" evidence="5">
    <location>
        <begin position="31"/>
        <end position="254"/>
    </location>
</feature>
<dbReference type="RefSeq" id="WP_252931311.1">
    <property type="nucleotide sequence ID" value="NZ_JAEUWV010000005.1"/>
</dbReference>
<dbReference type="GO" id="GO:0140359">
    <property type="term" value="F:ABC-type transporter activity"/>
    <property type="evidence" value="ECO:0007669"/>
    <property type="project" value="InterPro"/>
</dbReference>
<dbReference type="InterPro" id="IPR003593">
    <property type="entry name" value="AAA+_ATPase"/>
</dbReference>
<dbReference type="GO" id="GO:0005524">
    <property type="term" value="F:ATP binding"/>
    <property type="evidence" value="ECO:0007669"/>
    <property type="project" value="UniProtKB-KW"/>
</dbReference>
<keyword evidence="7" id="KW-1185">Reference proteome</keyword>
<dbReference type="InterPro" id="IPR015860">
    <property type="entry name" value="ABC_transpr_TagH-like"/>
</dbReference>
<dbReference type="CDD" id="cd03220">
    <property type="entry name" value="ABC_KpsT_Wzt"/>
    <property type="match status" value="1"/>
</dbReference>
<dbReference type="EMBL" id="JAEUWV010000005">
    <property type="protein sequence ID" value="MCO6394446.1"/>
    <property type="molecule type" value="Genomic_DNA"/>
</dbReference>
<organism evidence="6 7">
    <name type="scientific">Corynebacterium lipophilum</name>
    <dbReference type="NCBI Taxonomy" id="2804918"/>
    <lineage>
        <taxon>Bacteria</taxon>
        <taxon>Bacillati</taxon>
        <taxon>Actinomycetota</taxon>
        <taxon>Actinomycetes</taxon>
        <taxon>Mycobacteriales</taxon>
        <taxon>Corynebacteriaceae</taxon>
        <taxon>Corynebacterium</taxon>
    </lineage>
</organism>
<keyword evidence="2" id="KW-0813">Transport</keyword>
<dbReference type="SUPFAM" id="SSF52540">
    <property type="entry name" value="P-loop containing nucleoside triphosphate hydrolases"/>
    <property type="match status" value="1"/>
</dbReference>
<evidence type="ECO:0000313" key="7">
    <source>
        <dbReference type="Proteomes" id="UP001205920"/>
    </source>
</evidence>
<evidence type="ECO:0000259" key="5">
    <source>
        <dbReference type="PROSITE" id="PS50893"/>
    </source>
</evidence>
<accession>A0AAW5HXA0</accession>
<dbReference type="Pfam" id="PF00005">
    <property type="entry name" value="ABC_tran"/>
    <property type="match status" value="1"/>
</dbReference>
<dbReference type="InterPro" id="IPR017871">
    <property type="entry name" value="ABC_transporter-like_CS"/>
</dbReference>
<evidence type="ECO:0000313" key="6">
    <source>
        <dbReference type="EMBL" id="MCO6394446.1"/>
    </source>
</evidence>
<sequence>MSGLRNQPIEEIDDAAIVVNNVSKRYVISQSRSDDANTVRAGRGKMVVDALKDVSFAVRPSESIGLIGLNGSGKSTLLKLIAGGENPTSGEILVQSQPMLMGVNAALQGNLPGETNIYLGCLALGMSPSEATEQIPLLAEWTELGDAVKRPMSTYSAGMKARLAFAISTAVKPEILLIDEALSTGDAAFGWKARARMNEVLERAGNLFFVSHSIAQVEENCSRVLWINQGELIADGLSSEICSLYTRWAGLMAKDDKTPANEFLTELPESYLPAKVIIR</sequence>
<dbReference type="InterPro" id="IPR003439">
    <property type="entry name" value="ABC_transporter-like_ATP-bd"/>
</dbReference>
<gene>
    <name evidence="6" type="ORF">JMN37_05550</name>
</gene>
<comment type="caution">
    <text evidence="6">The sequence shown here is derived from an EMBL/GenBank/DDBJ whole genome shotgun (WGS) entry which is preliminary data.</text>
</comment>
<dbReference type="AlphaFoldDB" id="A0AAW5HXA0"/>
<keyword evidence="3" id="KW-0547">Nucleotide-binding</keyword>
<dbReference type="PANTHER" id="PTHR46743:SF2">
    <property type="entry name" value="TEICHOIC ACIDS EXPORT ATP-BINDING PROTEIN TAGH"/>
    <property type="match status" value="1"/>
</dbReference>
<dbReference type="InterPro" id="IPR050683">
    <property type="entry name" value="Bact_Polysacc_Export_ATP-bd"/>
</dbReference>
<name>A0AAW5HXA0_9CORY</name>
<reference evidence="6 7" key="1">
    <citation type="submission" date="2021-01" db="EMBL/GenBank/DDBJ databases">
        <title>Identification and Characterization of Corynebacterium sp.</title>
        <authorList>
            <person name="Luo Q."/>
            <person name="Qu P."/>
            <person name="Chen Q."/>
        </authorList>
    </citation>
    <scope>NUCLEOTIDE SEQUENCE [LARGE SCALE GENOMIC DNA]</scope>
    <source>
        <strain evidence="6 7">MC-18</strain>
    </source>
</reference>
<dbReference type="Proteomes" id="UP001205920">
    <property type="component" value="Unassembled WGS sequence"/>
</dbReference>
<protein>
    <submittedName>
        <fullName evidence="6">ABC transporter ATP-binding protein</fullName>
    </submittedName>
</protein>
<evidence type="ECO:0000256" key="1">
    <source>
        <dbReference type="ARBA" id="ARBA00005417"/>
    </source>
</evidence>
<proteinExistence type="inferred from homology"/>
<dbReference type="GO" id="GO:0016887">
    <property type="term" value="F:ATP hydrolysis activity"/>
    <property type="evidence" value="ECO:0007669"/>
    <property type="project" value="InterPro"/>
</dbReference>
<dbReference type="Gene3D" id="3.40.50.300">
    <property type="entry name" value="P-loop containing nucleotide triphosphate hydrolases"/>
    <property type="match status" value="1"/>
</dbReference>
<dbReference type="PANTHER" id="PTHR46743">
    <property type="entry name" value="TEICHOIC ACIDS EXPORT ATP-BINDING PROTEIN TAGH"/>
    <property type="match status" value="1"/>
</dbReference>
<keyword evidence="4 6" id="KW-0067">ATP-binding</keyword>
<evidence type="ECO:0000256" key="4">
    <source>
        <dbReference type="ARBA" id="ARBA00022840"/>
    </source>
</evidence>